<dbReference type="Proteomes" id="UP000228934">
    <property type="component" value="Unassembled WGS sequence"/>
</dbReference>
<protein>
    <recommendedName>
        <fullName evidence="5">Adenosine 5'-monophosphoramidase HINT3</fullName>
    </recommendedName>
    <alternativeName>
        <fullName evidence="6">Histidine triad nucleotide-binding protein 3</fullName>
    </alternativeName>
</protein>
<dbReference type="Pfam" id="PF11969">
    <property type="entry name" value="DcpS_C"/>
    <property type="match status" value="1"/>
</dbReference>
<keyword evidence="1" id="KW-0547">Nucleotide-binding</keyword>
<accession>A0A2G9S3L7</accession>
<dbReference type="AlphaFoldDB" id="A0A2G9S3L7"/>
<feature type="domain" description="HIT" evidence="8">
    <location>
        <begin position="18"/>
        <end position="111"/>
    </location>
</feature>
<name>A0A2G9S3L7_AQUCT</name>
<dbReference type="GO" id="GO:0016787">
    <property type="term" value="F:hydrolase activity"/>
    <property type="evidence" value="ECO:0007669"/>
    <property type="project" value="UniProtKB-KW"/>
</dbReference>
<evidence type="ECO:0000256" key="4">
    <source>
        <dbReference type="ARBA" id="ARBA00025764"/>
    </source>
</evidence>
<reference evidence="10" key="1">
    <citation type="journal article" date="2017" name="Nat. Commun.">
        <title>The North American bullfrog draft genome provides insight into hormonal regulation of long noncoding RNA.</title>
        <authorList>
            <person name="Hammond S.A."/>
            <person name="Warren R.L."/>
            <person name="Vandervalk B.P."/>
            <person name="Kucuk E."/>
            <person name="Khan H."/>
            <person name="Gibb E.A."/>
            <person name="Pandoh P."/>
            <person name="Kirk H."/>
            <person name="Zhao Y."/>
            <person name="Jones M."/>
            <person name="Mungall A.J."/>
            <person name="Coope R."/>
            <person name="Pleasance S."/>
            <person name="Moore R.A."/>
            <person name="Holt R.A."/>
            <person name="Round J.M."/>
            <person name="Ohora S."/>
            <person name="Walle B.V."/>
            <person name="Veldhoen N."/>
            <person name="Helbing C.C."/>
            <person name="Birol I."/>
        </authorList>
    </citation>
    <scope>NUCLEOTIDE SEQUENCE [LARGE SCALE GENOMIC DNA]</scope>
</reference>
<proteinExistence type="inferred from homology"/>
<dbReference type="OrthoDB" id="1915375at2759"/>
<dbReference type="PANTHER" id="PTHR12486">
    <property type="entry name" value="APRATAXIN-RELATED"/>
    <property type="match status" value="1"/>
</dbReference>
<comment type="similarity">
    <text evidence="4">Belongs to the HINT family.</text>
</comment>
<gene>
    <name evidence="9" type="ORF">AB205_0207290</name>
</gene>
<evidence type="ECO:0000313" key="9">
    <source>
        <dbReference type="EMBL" id="PIO34051.1"/>
    </source>
</evidence>
<evidence type="ECO:0000313" key="10">
    <source>
        <dbReference type="Proteomes" id="UP000228934"/>
    </source>
</evidence>
<evidence type="ECO:0000256" key="2">
    <source>
        <dbReference type="ARBA" id="ARBA00022801"/>
    </source>
</evidence>
<comment type="caution">
    <text evidence="7">Lacks conserved residue(s) required for the propagation of feature annotation.</text>
</comment>
<dbReference type="SUPFAM" id="SSF54197">
    <property type="entry name" value="HIT-like"/>
    <property type="match status" value="1"/>
</dbReference>
<sequence>MSAEGEEQSPDSYDSRCIFCRISNNQESGSEILHSDEDLVCFRDIRPGAPYHYLVVPKKHIGNCKTLTNEHVPLEYDGSWEEYATEKSCHRFGGYKADQLLERLQANTTTS</sequence>
<dbReference type="GO" id="GO:0000166">
    <property type="term" value="F:nucleotide binding"/>
    <property type="evidence" value="ECO:0007669"/>
    <property type="project" value="UniProtKB-KW"/>
</dbReference>
<dbReference type="PROSITE" id="PS51084">
    <property type="entry name" value="HIT_2"/>
    <property type="match status" value="1"/>
</dbReference>
<comment type="catalytic activity">
    <reaction evidence="3">
        <text>adenosine 5'-phosphoramidate + H2O = NH4(+) + AMP</text>
        <dbReference type="Rhea" id="RHEA:67916"/>
        <dbReference type="ChEBI" id="CHEBI:15377"/>
        <dbReference type="ChEBI" id="CHEBI:28938"/>
        <dbReference type="ChEBI" id="CHEBI:57890"/>
        <dbReference type="ChEBI" id="CHEBI:456215"/>
    </reaction>
</comment>
<dbReference type="InterPro" id="IPR011146">
    <property type="entry name" value="HIT-like"/>
</dbReference>
<evidence type="ECO:0000256" key="5">
    <source>
        <dbReference type="ARBA" id="ARBA00039802"/>
    </source>
</evidence>
<dbReference type="Gene3D" id="3.30.428.10">
    <property type="entry name" value="HIT-like"/>
    <property type="match status" value="1"/>
</dbReference>
<organism evidence="9 10">
    <name type="scientific">Aquarana catesbeiana</name>
    <name type="common">American bullfrog</name>
    <name type="synonym">Rana catesbeiana</name>
    <dbReference type="NCBI Taxonomy" id="8400"/>
    <lineage>
        <taxon>Eukaryota</taxon>
        <taxon>Metazoa</taxon>
        <taxon>Chordata</taxon>
        <taxon>Craniata</taxon>
        <taxon>Vertebrata</taxon>
        <taxon>Euteleostomi</taxon>
        <taxon>Amphibia</taxon>
        <taxon>Batrachia</taxon>
        <taxon>Anura</taxon>
        <taxon>Neobatrachia</taxon>
        <taxon>Ranoidea</taxon>
        <taxon>Ranidae</taxon>
        <taxon>Aquarana</taxon>
    </lineage>
</organism>
<evidence type="ECO:0000256" key="7">
    <source>
        <dbReference type="PROSITE-ProRule" id="PRU00464"/>
    </source>
</evidence>
<evidence type="ECO:0000256" key="3">
    <source>
        <dbReference type="ARBA" id="ARBA00024472"/>
    </source>
</evidence>
<evidence type="ECO:0000256" key="1">
    <source>
        <dbReference type="ARBA" id="ARBA00022741"/>
    </source>
</evidence>
<keyword evidence="10" id="KW-1185">Reference proteome</keyword>
<keyword evidence="2" id="KW-0378">Hydrolase</keyword>
<evidence type="ECO:0000256" key="6">
    <source>
        <dbReference type="ARBA" id="ARBA00042361"/>
    </source>
</evidence>
<dbReference type="PANTHER" id="PTHR12486:SF5">
    <property type="entry name" value="ADENOSINE 5'-MONOPHOSPHORAMIDASE HINT3"/>
    <property type="match status" value="1"/>
</dbReference>
<evidence type="ECO:0000259" key="8">
    <source>
        <dbReference type="PROSITE" id="PS51084"/>
    </source>
</evidence>
<dbReference type="InterPro" id="IPR036265">
    <property type="entry name" value="HIT-like_sf"/>
</dbReference>
<dbReference type="EMBL" id="KV928479">
    <property type="protein sequence ID" value="PIO34051.1"/>
    <property type="molecule type" value="Genomic_DNA"/>
</dbReference>